<dbReference type="OrthoDB" id="9815492at2"/>
<evidence type="ECO:0000256" key="1">
    <source>
        <dbReference type="ARBA" id="ARBA00004496"/>
    </source>
</evidence>
<keyword evidence="6" id="KW-0131">Cell cycle</keyword>
<comment type="similarity">
    <text evidence="2">Belongs to the DivIVA family.</text>
</comment>
<dbReference type="Proteomes" id="UP000199481">
    <property type="component" value="Unassembled WGS sequence"/>
</dbReference>
<dbReference type="GO" id="GO:0005737">
    <property type="term" value="C:cytoplasm"/>
    <property type="evidence" value="ECO:0007669"/>
    <property type="project" value="UniProtKB-SubCell"/>
</dbReference>
<evidence type="ECO:0000313" key="10">
    <source>
        <dbReference type="Proteomes" id="UP000199481"/>
    </source>
</evidence>
<evidence type="ECO:0000256" key="3">
    <source>
        <dbReference type="ARBA" id="ARBA00022490"/>
    </source>
</evidence>
<evidence type="ECO:0000256" key="7">
    <source>
        <dbReference type="SAM" id="Coils"/>
    </source>
</evidence>
<keyword evidence="3" id="KW-0963">Cytoplasm</keyword>
<keyword evidence="4 9" id="KW-0132">Cell division</keyword>
<accession>A0A1H1BMF2</accession>
<gene>
    <name evidence="9" type="ORF">SAMN04487752_2634</name>
</gene>
<protein>
    <submittedName>
        <fullName evidence="9">Cell division initiation protein</fullName>
    </submittedName>
</protein>
<dbReference type="AlphaFoldDB" id="A0A1H1BMF2"/>
<keyword evidence="10" id="KW-1185">Reference proteome</keyword>
<proteinExistence type="inferred from homology"/>
<reference evidence="10" key="1">
    <citation type="submission" date="2016-10" db="EMBL/GenBank/DDBJ databases">
        <authorList>
            <person name="Varghese N."/>
            <person name="Submissions S."/>
        </authorList>
    </citation>
    <scope>NUCLEOTIDE SEQUENCE [LARGE SCALE GENOMIC DNA]</scope>
    <source>
        <strain evidence="10">MPL-11</strain>
    </source>
</reference>
<name>A0A1H1BMF2_9LACT</name>
<evidence type="ECO:0000256" key="2">
    <source>
        <dbReference type="ARBA" id="ARBA00009008"/>
    </source>
</evidence>
<keyword evidence="5 7" id="KW-0175">Coiled coil</keyword>
<dbReference type="EMBL" id="FNJW01000008">
    <property type="protein sequence ID" value="SDQ52576.1"/>
    <property type="molecule type" value="Genomic_DNA"/>
</dbReference>
<evidence type="ECO:0000256" key="6">
    <source>
        <dbReference type="ARBA" id="ARBA00023306"/>
    </source>
</evidence>
<dbReference type="Pfam" id="PF05103">
    <property type="entry name" value="DivIVA"/>
    <property type="match status" value="1"/>
</dbReference>
<evidence type="ECO:0000256" key="4">
    <source>
        <dbReference type="ARBA" id="ARBA00022618"/>
    </source>
</evidence>
<sequence>MVLTPLDIHNKEFPVKMRGYDQDQVNDYLDQIIKDYEMVLKEKRELEKNLQFSEEKVGHFNNLQDALNKSIIVAQDAADRLKENAAKEANIIRLEAEKNADRLLDEAVSKARKITTETDELKKQSRVFKQRLQIMIESQLEMVKNSEWDDLLRPAEEETLNIPTLKEILASVNQPEEVVSSNVESNDETIGENNSEKLTVVSANEIENNDTQEQPSLEGTLPAIELPK</sequence>
<dbReference type="GO" id="GO:0051301">
    <property type="term" value="P:cell division"/>
    <property type="evidence" value="ECO:0007669"/>
    <property type="project" value="UniProtKB-KW"/>
</dbReference>
<dbReference type="PANTHER" id="PTHR35794">
    <property type="entry name" value="CELL DIVISION PROTEIN DIVIVA"/>
    <property type="match status" value="1"/>
</dbReference>
<evidence type="ECO:0000256" key="8">
    <source>
        <dbReference type="SAM" id="MobiDB-lite"/>
    </source>
</evidence>
<feature type="compositionally biased region" description="Polar residues" evidence="8">
    <location>
        <begin position="206"/>
        <end position="217"/>
    </location>
</feature>
<dbReference type="RefSeq" id="WP_089978485.1">
    <property type="nucleotide sequence ID" value="NZ_CP084916.1"/>
</dbReference>
<dbReference type="InterPro" id="IPR007793">
    <property type="entry name" value="DivIVA_fam"/>
</dbReference>
<dbReference type="NCBIfam" id="TIGR03544">
    <property type="entry name" value="DivI1A_domain"/>
    <property type="match status" value="1"/>
</dbReference>
<comment type="subcellular location">
    <subcellularLocation>
        <location evidence="1">Cytoplasm</location>
    </subcellularLocation>
</comment>
<dbReference type="Gene3D" id="6.10.250.660">
    <property type="match status" value="1"/>
</dbReference>
<dbReference type="PANTHER" id="PTHR35794:SF2">
    <property type="entry name" value="CELL DIVISION PROTEIN DIVIVA"/>
    <property type="match status" value="1"/>
</dbReference>
<feature type="coiled-coil region" evidence="7">
    <location>
        <begin position="29"/>
        <end position="124"/>
    </location>
</feature>
<evidence type="ECO:0000313" key="9">
    <source>
        <dbReference type="EMBL" id="SDQ52576.1"/>
    </source>
</evidence>
<evidence type="ECO:0000256" key="5">
    <source>
        <dbReference type="ARBA" id="ARBA00023054"/>
    </source>
</evidence>
<feature type="region of interest" description="Disordered" evidence="8">
    <location>
        <begin position="206"/>
        <end position="228"/>
    </location>
</feature>
<organism evidence="9 10">
    <name type="scientific">Carnobacterium viridans</name>
    <dbReference type="NCBI Taxonomy" id="174587"/>
    <lineage>
        <taxon>Bacteria</taxon>
        <taxon>Bacillati</taxon>
        <taxon>Bacillota</taxon>
        <taxon>Bacilli</taxon>
        <taxon>Lactobacillales</taxon>
        <taxon>Carnobacteriaceae</taxon>
        <taxon>Carnobacterium</taxon>
    </lineage>
</organism>
<dbReference type="InterPro" id="IPR019933">
    <property type="entry name" value="DivIVA_domain"/>
</dbReference>